<dbReference type="PANTHER" id="PTHR46746:SF9">
    <property type="entry name" value="CD209 ANTIGEN-LIKE PROTEIN C-LIKE"/>
    <property type="match status" value="1"/>
</dbReference>
<dbReference type="SUPFAM" id="SSF56436">
    <property type="entry name" value="C-type lectin-like"/>
    <property type="match status" value="1"/>
</dbReference>
<comment type="caution">
    <text evidence="7">The sequence shown here is derived from an EMBL/GenBank/DDBJ whole genome shotgun (WGS) entry which is preliminary data.</text>
</comment>
<keyword evidence="8" id="KW-1185">Reference proteome</keyword>
<protein>
    <recommendedName>
        <fullName evidence="6">C-type lectin domain-containing protein</fullName>
    </recommendedName>
</protein>
<feature type="coiled-coil region" evidence="3">
    <location>
        <begin position="137"/>
        <end position="206"/>
    </location>
</feature>
<feature type="compositionally biased region" description="Basic and acidic residues" evidence="4">
    <location>
        <begin position="441"/>
        <end position="452"/>
    </location>
</feature>
<dbReference type="InterPro" id="IPR051379">
    <property type="entry name" value="C-type_Lectin_Receptor_IMM"/>
</dbReference>
<keyword evidence="5" id="KW-0812">Transmembrane</keyword>
<dbReference type="GO" id="GO:0030246">
    <property type="term" value="F:carbohydrate binding"/>
    <property type="evidence" value="ECO:0007669"/>
    <property type="project" value="UniProtKB-KW"/>
</dbReference>
<name>A0A7J5XQJ8_DISMA</name>
<evidence type="ECO:0000259" key="6">
    <source>
        <dbReference type="PROSITE" id="PS50041"/>
    </source>
</evidence>
<gene>
    <name evidence="7" type="ORF">F7725_017840</name>
</gene>
<dbReference type="PANTHER" id="PTHR46746">
    <property type="entry name" value="KILLER CELL LECTIN-LIKE RECEPTOR SUBFAMILY F MEMBER 2"/>
    <property type="match status" value="1"/>
</dbReference>
<feature type="region of interest" description="Disordered" evidence="4">
    <location>
        <begin position="431"/>
        <end position="452"/>
    </location>
</feature>
<feature type="transmembrane region" description="Helical" evidence="5">
    <location>
        <begin position="42"/>
        <end position="69"/>
    </location>
</feature>
<dbReference type="InterPro" id="IPR016187">
    <property type="entry name" value="CTDL_fold"/>
</dbReference>
<reference evidence="7 8" key="1">
    <citation type="submission" date="2020-03" db="EMBL/GenBank/DDBJ databases">
        <title>Dissostichus mawsoni Genome sequencing and assembly.</title>
        <authorList>
            <person name="Park H."/>
        </authorList>
    </citation>
    <scope>NUCLEOTIDE SEQUENCE [LARGE SCALE GENOMIC DNA]</scope>
    <source>
        <strain evidence="7">DM0001</strain>
        <tissue evidence="7">Muscle</tissue>
    </source>
</reference>
<dbReference type="SMART" id="SM00034">
    <property type="entry name" value="CLECT"/>
    <property type="match status" value="1"/>
</dbReference>
<dbReference type="AlphaFoldDB" id="A0A7J5XQJ8"/>
<dbReference type="InterPro" id="IPR018378">
    <property type="entry name" value="C-type_lectin_CS"/>
</dbReference>
<dbReference type="Pfam" id="PF00059">
    <property type="entry name" value="Lectin_C"/>
    <property type="match status" value="1"/>
</dbReference>
<evidence type="ECO:0000313" key="7">
    <source>
        <dbReference type="EMBL" id="KAF3839123.1"/>
    </source>
</evidence>
<evidence type="ECO:0000256" key="5">
    <source>
        <dbReference type="SAM" id="Phobius"/>
    </source>
</evidence>
<keyword evidence="5" id="KW-0472">Membrane</keyword>
<dbReference type="InterPro" id="IPR001304">
    <property type="entry name" value="C-type_lectin-like"/>
</dbReference>
<keyword evidence="2" id="KW-1015">Disulfide bond</keyword>
<keyword evidence="5" id="KW-1133">Transmembrane helix</keyword>
<dbReference type="Gene3D" id="3.10.100.10">
    <property type="entry name" value="Mannose-Binding Protein A, subunit A"/>
    <property type="match status" value="1"/>
</dbReference>
<evidence type="ECO:0000313" key="8">
    <source>
        <dbReference type="Proteomes" id="UP000518266"/>
    </source>
</evidence>
<organism evidence="7 8">
    <name type="scientific">Dissostichus mawsoni</name>
    <name type="common">Antarctic cod</name>
    <dbReference type="NCBI Taxonomy" id="36200"/>
    <lineage>
        <taxon>Eukaryota</taxon>
        <taxon>Metazoa</taxon>
        <taxon>Chordata</taxon>
        <taxon>Craniata</taxon>
        <taxon>Vertebrata</taxon>
        <taxon>Euteleostomi</taxon>
        <taxon>Actinopterygii</taxon>
        <taxon>Neopterygii</taxon>
        <taxon>Teleostei</taxon>
        <taxon>Neoteleostei</taxon>
        <taxon>Acanthomorphata</taxon>
        <taxon>Eupercaria</taxon>
        <taxon>Perciformes</taxon>
        <taxon>Notothenioidei</taxon>
        <taxon>Nototheniidae</taxon>
        <taxon>Dissostichus</taxon>
    </lineage>
</organism>
<evidence type="ECO:0000256" key="4">
    <source>
        <dbReference type="SAM" id="MobiDB-lite"/>
    </source>
</evidence>
<evidence type="ECO:0000256" key="3">
    <source>
        <dbReference type="SAM" id="Coils"/>
    </source>
</evidence>
<accession>A0A7J5XQJ8</accession>
<dbReference type="InterPro" id="IPR016186">
    <property type="entry name" value="C-type_lectin-like/link_sf"/>
</dbReference>
<keyword evidence="1" id="KW-0430">Lectin</keyword>
<evidence type="ECO:0000256" key="1">
    <source>
        <dbReference type="ARBA" id="ARBA00022734"/>
    </source>
</evidence>
<sequence>MHQKALWIKRQRVQEIEEQEEVDYVNASRGAVDKKRTRPGSWFLFFTQNILLIAVCWLILLAIMGLRIYCEFHNISLLKSNTSPSSSQRGLNRAAVVMAEGEEEVNYASVVFKAGNNPPPAAKRGEDTLYGGVKVQNERKNKENTNLTRDNKNLTDQLGNLTQAYNVLESNNKNLSAGVQELKTRNQELETKRNNLTQKIQDMTTNWNELSISQAQWSINSYCLGNTVMMLIVWTPLFQIISVNLVRRAGFSLSPAAMYIITLKNKHLEEAQEDCKGKNSDLAVAHNSEEKEAINEKSFGSEGFWMQWKWVDGSDLTDSSWIAAPDPADGHCAVFYKDRYTWSSVRCDKPRQWICQKKALTLSSRSRLKSVTSEQTLSNSLRSAAGLQTLVHDEQKNSAGNGKLKNKKLTMLMPQEALWIKREPVQEITEEADYVNAPEGPVDKKATRPGEL</sequence>
<dbReference type="EMBL" id="JAAKFY010000021">
    <property type="protein sequence ID" value="KAF3839123.1"/>
    <property type="molecule type" value="Genomic_DNA"/>
</dbReference>
<dbReference type="OrthoDB" id="6345871at2759"/>
<proteinExistence type="predicted"/>
<feature type="domain" description="C-type lectin" evidence="6">
    <location>
        <begin position="259"/>
        <end position="356"/>
    </location>
</feature>
<keyword evidence="3" id="KW-0175">Coiled coil</keyword>
<dbReference type="PROSITE" id="PS50041">
    <property type="entry name" value="C_TYPE_LECTIN_2"/>
    <property type="match status" value="1"/>
</dbReference>
<dbReference type="PROSITE" id="PS00615">
    <property type="entry name" value="C_TYPE_LECTIN_1"/>
    <property type="match status" value="1"/>
</dbReference>
<evidence type="ECO:0000256" key="2">
    <source>
        <dbReference type="ARBA" id="ARBA00023157"/>
    </source>
</evidence>
<dbReference type="Proteomes" id="UP000518266">
    <property type="component" value="Unassembled WGS sequence"/>
</dbReference>